<evidence type="ECO:0000313" key="10">
    <source>
        <dbReference type="Proteomes" id="UP000093757"/>
    </source>
</evidence>
<dbReference type="GO" id="GO:0016020">
    <property type="term" value="C:membrane"/>
    <property type="evidence" value="ECO:0007669"/>
    <property type="project" value="UniProtKB-SubCell"/>
</dbReference>
<dbReference type="PANTHER" id="PTHR30238">
    <property type="entry name" value="MEMBRANE BOUND PREDICTED REDOX MODULATOR"/>
    <property type="match status" value="1"/>
</dbReference>
<dbReference type="Proteomes" id="UP000093757">
    <property type="component" value="Unassembled WGS sequence"/>
</dbReference>
<feature type="region of interest" description="Disordered" evidence="6">
    <location>
        <begin position="362"/>
        <end position="391"/>
    </location>
</feature>
<sequence>MGVSGLGWAITIILIACLMLFDYAFQVRKTHVPTLREAAIWSTTYIGIAVLFGVGVAVVFSPHMAVEYFAGYLSNEALSVDNLFVFLVIISSFGVPRVAQQKVLLFGIAFALIARTVFIILGGALINNFNSVFYLFGVGLLVMAGKLAKPAETEDHNADNMVIRLANRFLHTSTEYNGDALFVVEDGRRVMTPLLLVMIAVGGTDLLFAFDSVPAMFGLTQNIYLVFAATAFSLLGLRQLYFLIDNLLDRLVYLTYGLAVILGFIGVKLILEALHGNNLPFINHGRPVPVVELSITVSLLVIVAVLLITTLVSLFSPRGRRQNAVTRARRHALEYLTSAQDPVQQAKAYAELLQAEREISALSTKSSKKNTQDEELATLLQRAHEAHRQAD</sequence>
<feature type="transmembrane region" description="Helical" evidence="7">
    <location>
        <begin position="77"/>
        <end position="96"/>
    </location>
</feature>
<feature type="transmembrane region" description="Helical" evidence="7">
    <location>
        <begin position="103"/>
        <end position="126"/>
    </location>
</feature>
<feature type="transmembrane region" description="Helical" evidence="7">
    <location>
        <begin position="291"/>
        <end position="315"/>
    </location>
</feature>
<feature type="transmembrane region" description="Helical" evidence="7">
    <location>
        <begin position="194"/>
        <end position="217"/>
    </location>
</feature>
<evidence type="ECO:0000256" key="6">
    <source>
        <dbReference type="SAM" id="MobiDB-lite"/>
    </source>
</evidence>
<evidence type="ECO:0008006" key="12">
    <source>
        <dbReference type="Google" id="ProtNLM"/>
    </source>
</evidence>
<comment type="subcellular location">
    <subcellularLocation>
        <location evidence="1">Membrane</location>
        <topology evidence="1">Multi-pass membrane protein</topology>
    </subcellularLocation>
</comment>
<evidence type="ECO:0000256" key="2">
    <source>
        <dbReference type="ARBA" id="ARBA00007511"/>
    </source>
</evidence>
<dbReference type="EMBL" id="LQOY01000022">
    <property type="protein sequence ID" value="ORV95201.1"/>
    <property type="molecule type" value="Genomic_DNA"/>
</dbReference>
<dbReference type="RefSeq" id="WP_065132692.1">
    <property type="nucleotide sequence ID" value="NZ_JACKSU010000020.1"/>
</dbReference>
<feature type="transmembrane region" description="Helical" evidence="7">
    <location>
        <begin position="223"/>
        <end position="244"/>
    </location>
</feature>
<reference evidence="8 10" key="2">
    <citation type="submission" date="2016-06" db="EMBL/GenBank/DDBJ databases">
        <authorList>
            <person name="Kjaerup R.B."/>
            <person name="Dalgaard T.S."/>
            <person name="Juul-Madsen H.R."/>
        </authorList>
    </citation>
    <scope>NUCLEOTIDE SEQUENCE [LARGE SCALE GENOMIC DNA]</scope>
    <source>
        <strain evidence="8 10">1245752.6</strain>
    </source>
</reference>
<keyword evidence="4 7" id="KW-1133">Transmembrane helix</keyword>
<comment type="similarity">
    <text evidence="2">Belongs to the TerC family.</text>
</comment>
<dbReference type="NCBIfam" id="TIGR03718">
    <property type="entry name" value="R_switched_Alx"/>
    <property type="match status" value="1"/>
</dbReference>
<dbReference type="Proteomes" id="UP000193928">
    <property type="component" value="Unassembled WGS sequence"/>
</dbReference>
<proteinExistence type="inferred from homology"/>
<dbReference type="InterPro" id="IPR005496">
    <property type="entry name" value="Integral_membrane_TerC"/>
</dbReference>
<evidence type="ECO:0000256" key="5">
    <source>
        <dbReference type="ARBA" id="ARBA00023136"/>
    </source>
</evidence>
<dbReference type="OrthoDB" id="5242957at2"/>
<protein>
    <recommendedName>
        <fullName evidence="12">Transporter</fullName>
    </recommendedName>
</protein>
<dbReference type="AlphaFoldDB" id="A0A1A6BLG4"/>
<evidence type="ECO:0000256" key="1">
    <source>
        <dbReference type="ARBA" id="ARBA00004141"/>
    </source>
</evidence>
<feature type="transmembrane region" description="Helical" evidence="7">
    <location>
        <begin position="132"/>
        <end position="148"/>
    </location>
</feature>
<evidence type="ECO:0000313" key="11">
    <source>
        <dbReference type="Proteomes" id="UP000193928"/>
    </source>
</evidence>
<accession>A0A1A6BLG4</accession>
<feature type="transmembrane region" description="Helical" evidence="7">
    <location>
        <begin position="45"/>
        <end position="65"/>
    </location>
</feature>
<feature type="transmembrane region" description="Helical" evidence="7">
    <location>
        <begin position="251"/>
        <end position="271"/>
    </location>
</feature>
<name>A0A1A6BLG4_MYCGO</name>
<keyword evidence="11" id="KW-1185">Reference proteome</keyword>
<evidence type="ECO:0000313" key="9">
    <source>
        <dbReference type="EMBL" id="ORV95201.1"/>
    </source>
</evidence>
<evidence type="ECO:0000256" key="7">
    <source>
        <dbReference type="SAM" id="Phobius"/>
    </source>
</evidence>
<keyword evidence="3 7" id="KW-0812">Transmembrane</keyword>
<reference evidence="9 11" key="1">
    <citation type="submission" date="2016-01" db="EMBL/GenBank/DDBJ databases">
        <title>The new phylogeny of the genus Mycobacterium.</title>
        <authorList>
            <person name="Tarcisio F."/>
            <person name="Conor M."/>
            <person name="Antonella G."/>
            <person name="Elisabetta G."/>
            <person name="Giulia F.S."/>
            <person name="Sara T."/>
            <person name="Anna F."/>
            <person name="Clotilde B."/>
            <person name="Roberto B."/>
            <person name="Veronica D.S."/>
            <person name="Fabio R."/>
            <person name="Monica P."/>
            <person name="Olivier J."/>
            <person name="Enrico T."/>
            <person name="Nicola S."/>
        </authorList>
    </citation>
    <scope>NUCLEOTIDE SEQUENCE [LARGE SCALE GENOMIC DNA]</scope>
    <source>
        <strain evidence="9 11">DSM 44160</strain>
    </source>
</reference>
<evidence type="ECO:0000256" key="4">
    <source>
        <dbReference type="ARBA" id="ARBA00022989"/>
    </source>
</evidence>
<keyword evidence="5 7" id="KW-0472">Membrane</keyword>
<feature type="compositionally biased region" description="Basic and acidic residues" evidence="6">
    <location>
        <begin position="382"/>
        <end position="391"/>
    </location>
</feature>
<feature type="transmembrane region" description="Helical" evidence="7">
    <location>
        <begin position="6"/>
        <end position="25"/>
    </location>
</feature>
<evidence type="ECO:0000313" key="8">
    <source>
        <dbReference type="EMBL" id="OBS03183.1"/>
    </source>
</evidence>
<dbReference type="PANTHER" id="PTHR30238:SF0">
    <property type="entry name" value="THYLAKOID MEMBRANE PROTEIN TERC, CHLOROPLASTIC"/>
    <property type="match status" value="1"/>
</dbReference>
<comment type="caution">
    <text evidence="8">The sequence shown here is derived from an EMBL/GenBank/DDBJ whole genome shotgun (WGS) entry which is preliminary data.</text>
</comment>
<dbReference type="EMBL" id="MAEM01000094">
    <property type="protein sequence ID" value="OBS03183.1"/>
    <property type="molecule type" value="Genomic_DNA"/>
</dbReference>
<evidence type="ECO:0000256" key="3">
    <source>
        <dbReference type="ARBA" id="ARBA00022692"/>
    </source>
</evidence>
<gene>
    <name evidence="8" type="ORF">A9W98_10890</name>
    <name evidence="9" type="ORF">AWC08_15200</name>
</gene>
<dbReference type="InterPro" id="IPR022369">
    <property type="entry name" value="Integral_membrane_TerC_rswitch"/>
</dbReference>
<organism evidence="8 10">
    <name type="scientific">Mycobacterium gordonae</name>
    <dbReference type="NCBI Taxonomy" id="1778"/>
    <lineage>
        <taxon>Bacteria</taxon>
        <taxon>Bacillati</taxon>
        <taxon>Actinomycetota</taxon>
        <taxon>Actinomycetes</taxon>
        <taxon>Mycobacteriales</taxon>
        <taxon>Mycobacteriaceae</taxon>
        <taxon>Mycobacterium</taxon>
    </lineage>
</organism>
<dbReference type="Pfam" id="PF03741">
    <property type="entry name" value="TerC"/>
    <property type="match status" value="1"/>
</dbReference>